<sequence length="75" mass="8326">MSVEALGGEAGVGSIDRSSGGNNPPLRTHKMAKQVKVNLAAEFLQQNVVKKEDLYRDIKKQIKQLKDCYESTMMT</sequence>
<name>A0AAE0CHQ0_9ROSI</name>
<organism evidence="2 3">
    <name type="scientific">Dipteronia dyeriana</name>
    <dbReference type="NCBI Taxonomy" id="168575"/>
    <lineage>
        <taxon>Eukaryota</taxon>
        <taxon>Viridiplantae</taxon>
        <taxon>Streptophyta</taxon>
        <taxon>Embryophyta</taxon>
        <taxon>Tracheophyta</taxon>
        <taxon>Spermatophyta</taxon>
        <taxon>Magnoliopsida</taxon>
        <taxon>eudicotyledons</taxon>
        <taxon>Gunneridae</taxon>
        <taxon>Pentapetalae</taxon>
        <taxon>rosids</taxon>
        <taxon>malvids</taxon>
        <taxon>Sapindales</taxon>
        <taxon>Sapindaceae</taxon>
        <taxon>Hippocastanoideae</taxon>
        <taxon>Acereae</taxon>
        <taxon>Dipteronia</taxon>
    </lineage>
</organism>
<reference evidence="2" key="1">
    <citation type="journal article" date="2023" name="Plant J.">
        <title>Genome sequences and population genomics provide insights into the demographic history, inbreeding, and mutation load of two 'living fossil' tree species of Dipteronia.</title>
        <authorList>
            <person name="Feng Y."/>
            <person name="Comes H.P."/>
            <person name="Chen J."/>
            <person name="Zhu S."/>
            <person name="Lu R."/>
            <person name="Zhang X."/>
            <person name="Li P."/>
            <person name="Qiu J."/>
            <person name="Olsen K.M."/>
            <person name="Qiu Y."/>
        </authorList>
    </citation>
    <scope>NUCLEOTIDE SEQUENCE</scope>
    <source>
        <strain evidence="2">KIB01</strain>
    </source>
</reference>
<gene>
    <name evidence="2" type="ORF">Ddye_011842</name>
</gene>
<evidence type="ECO:0000313" key="3">
    <source>
        <dbReference type="Proteomes" id="UP001280121"/>
    </source>
</evidence>
<evidence type="ECO:0000256" key="1">
    <source>
        <dbReference type="SAM" id="MobiDB-lite"/>
    </source>
</evidence>
<accession>A0AAE0CHQ0</accession>
<dbReference type="AlphaFoldDB" id="A0AAE0CHQ0"/>
<dbReference type="EMBL" id="JANJYI010000004">
    <property type="protein sequence ID" value="KAK2651986.1"/>
    <property type="molecule type" value="Genomic_DNA"/>
</dbReference>
<protein>
    <submittedName>
        <fullName evidence="2">Uncharacterized protein</fullName>
    </submittedName>
</protein>
<keyword evidence="3" id="KW-1185">Reference proteome</keyword>
<evidence type="ECO:0000313" key="2">
    <source>
        <dbReference type="EMBL" id="KAK2651986.1"/>
    </source>
</evidence>
<feature type="region of interest" description="Disordered" evidence="1">
    <location>
        <begin position="1"/>
        <end position="28"/>
    </location>
</feature>
<proteinExistence type="predicted"/>
<dbReference type="Proteomes" id="UP001280121">
    <property type="component" value="Unassembled WGS sequence"/>
</dbReference>
<comment type="caution">
    <text evidence="2">The sequence shown here is derived from an EMBL/GenBank/DDBJ whole genome shotgun (WGS) entry which is preliminary data.</text>
</comment>